<comment type="caution">
    <text evidence="1">The sequence shown here is derived from an EMBL/GenBank/DDBJ whole genome shotgun (WGS) entry which is preliminary data.</text>
</comment>
<name>A0A7C2C0F7_9DEIN</name>
<organism evidence="1">
    <name type="scientific">Thermus islandicus</name>
    <dbReference type="NCBI Taxonomy" id="540988"/>
    <lineage>
        <taxon>Bacteria</taxon>
        <taxon>Thermotogati</taxon>
        <taxon>Deinococcota</taxon>
        <taxon>Deinococci</taxon>
        <taxon>Thermales</taxon>
        <taxon>Thermaceae</taxon>
        <taxon>Thermus</taxon>
    </lineage>
</organism>
<protein>
    <submittedName>
        <fullName evidence="1">Uncharacterized protein</fullName>
    </submittedName>
</protein>
<dbReference type="EMBL" id="DSKL01000356">
    <property type="protein sequence ID" value="HEH83097.1"/>
    <property type="molecule type" value="Genomic_DNA"/>
</dbReference>
<gene>
    <name evidence="1" type="ORF">ENP73_09095</name>
</gene>
<accession>A0A7C2C0F7</accession>
<proteinExistence type="predicted"/>
<reference evidence="1" key="1">
    <citation type="journal article" date="2020" name="mSystems">
        <title>Genome- and Community-Level Interaction Insights into Carbon Utilization and Element Cycling Functions of Hydrothermarchaeota in Hydrothermal Sediment.</title>
        <authorList>
            <person name="Zhou Z."/>
            <person name="Liu Y."/>
            <person name="Xu W."/>
            <person name="Pan J."/>
            <person name="Luo Z.H."/>
            <person name="Li M."/>
        </authorList>
    </citation>
    <scope>NUCLEOTIDE SEQUENCE [LARGE SCALE GENOMIC DNA]</scope>
    <source>
        <strain evidence="1">SpSt-246</strain>
    </source>
</reference>
<sequence>MLVYLDQNYASRMAKHLLGQKGHEAFGRLLRAMQGKALAPPSPFHVLETLFPRRGPEAKAGYLLPALKEVFAALSGGYWVRPWQEVALRQERGLFREDLLFRGEAWEVPADLSPFQGLLEALRGLSYGEALEAALGEIRARTGLKEVPFTRLLARLLARMASDPARKPRPSDLLDAVMAATVYPYVDLLLTDRYLRNLLPERSVGGRRKEVEALVRRFAGE</sequence>
<evidence type="ECO:0000313" key="1">
    <source>
        <dbReference type="EMBL" id="HEH83097.1"/>
    </source>
</evidence>
<dbReference type="AlphaFoldDB" id="A0A7C2C0F7"/>